<accession>A0A644WHM6</accession>
<dbReference type="EMBL" id="VSSQ01000948">
    <property type="protein sequence ID" value="MPM03385.1"/>
    <property type="molecule type" value="Genomic_DNA"/>
</dbReference>
<evidence type="ECO:0008006" key="2">
    <source>
        <dbReference type="Google" id="ProtNLM"/>
    </source>
</evidence>
<dbReference type="Gene3D" id="3.40.50.1000">
    <property type="entry name" value="HAD superfamily/HAD-like"/>
    <property type="match status" value="1"/>
</dbReference>
<dbReference type="InterPro" id="IPR023214">
    <property type="entry name" value="HAD_sf"/>
</dbReference>
<protein>
    <recommendedName>
        <fullName evidence="2">Phosphatase</fullName>
    </recommendedName>
</protein>
<evidence type="ECO:0000313" key="1">
    <source>
        <dbReference type="EMBL" id="MPM03385.1"/>
    </source>
</evidence>
<sequence>MKPELIQELFEQYGGVFMTPAVKIAKKLENIHGFLFDWDGVFNSGKKSSDFPSTYSETDSLGINLLRFSYWLRFKKIPFIGIVTNQISESAFDLAKREHYNAVYVSFKSKKEALTHMNDTFSLRPTQVAFIMDDVLDLSAAEVAGLSFMVGRKSSPLFMNYIREKDMVDYITYQRGDLNAVRELCELMMGLTDIFENTIEQRVAATEEFQAFLDERDRIESKFYHKVDRKIIETVI</sequence>
<dbReference type="AlphaFoldDB" id="A0A644WHM6"/>
<reference evidence="1" key="1">
    <citation type="submission" date="2019-08" db="EMBL/GenBank/DDBJ databases">
        <authorList>
            <person name="Kucharzyk K."/>
            <person name="Murdoch R.W."/>
            <person name="Higgins S."/>
            <person name="Loffler F."/>
        </authorList>
    </citation>
    <scope>NUCLEOTIDE SEQUENCE</scope>
</reference>
<comment type="caution">
    <text evidence="1">The sequence shown here is derived from an EMBL/GenBank/DDBJ whole genome shotgun (WGS) entry which is preliminary data.</text>
</comment>
<proteinExistence type="predicted"/>
<name>A0A644WHM6_9ZZZZ</name>
<gene>
    <name evidence="1" type="ORF">SDC9_49651</name>
</gene>
<dbReference type="InterPro" id="IPR036412">
    <property type="entry name" value="HAD-like_sf"/>
</dbReference>
<organism evidence="1">
    <name type="scientific">bioreactor metagenome</name>
    <dbReference type="NCBI Taxonomy" id="1076179"/>
    <lineage>
        <taxon>unclassified sequences</taxon>
        <taxon>metagenomes</taxon>
        <taxon>ecological metagenomes</taxon>
    </lineage>
</organism>
<dbReference type="SUPFAM" id="SSF56784">
    <property type="entry name" value="HAD-like"/>
    <property type="match status" value="1"/>
</dbReference>